<dbReference type="GO" id="GO:0007140">
    <property type="term" value="P:male meiotic nuclear division"/>
    <property type="evidence" value="ECO:0007669"/>
    <property type="project" value="TreeGrafter"/>
</dbReference>
<evidence type="ECO:0000256" key="8">
    <source>
        <dbReference type="ARBA" id="ARBA00023242"/>
    </source>
</evidence>
<dbReference type="GO" id="GO:0043565">
    <property type="term" value="F:sequence-specific DNA binding"/>
    <property type="evidence" value="ECO:0007669"/>
    <property type="project" value="TreeGrafter"/>
</dbReference>
<keyword evidence="6" id="KW-0238">DNA-binding</keyword>
<evidence type="ECO:0000256" key="4">
    <source>
        <dbReference type="ARBA" id="ARBA00022490"/>
    </source>
</evidence>
<feature type="domain" description="Maelstrom" evidence="10">
    <location>
        <begin position="129"/>
        <end position="336"/>
    </location>
</feature>
<evidence type="ECO:0000313" key="11">
    <source>
        <dbReference type="EMBL" id="PNF24196.1"/>
    </source>
</evidence>
<evidence type="ECO:0000256" key="9">
    <source>
        <dbReference type="SAM" id="MobiDB-lite"/>
    </source>
</evidence>
<organism evidence="11 12">
    <name type="scientific">Cryptotermes secundus</name>
    <dbReference type="NCBI Taxonomy" id="105785"/>
    <lineage>
        <taxon>Eukaryota</taxon>
        <taxon>Metazoa</taxon>
        <taxon>Ecdysozoa</taxon>
        <taxon>Arthropoda</taxon>
        <taxon>Hexapoda</taxon>
        <taxon>Insecta</taxon>
        <taxon>Pterygota</taxon>
        <taxon>Neoptera</taxon>
        <taxon>Polyneoptera</taxon>
        <taxon>Dictyoptera</taxon>
        <taxon>Blattodea</taxon>
        <taxon>Blattoidea</taxon>
        <taxon>Termitoidae</taxon>
        <taxon>Kalotermitidae</taxon>
        <taxon>Cryptotermitinae</taxon>
        <taxon>Cryptotermes</taxon>
    </lineage>
</organism>
<dbReference type="FunCoup" id="A0A2J7Q6J3">
    <property type="interactions" value="44"/>
</dbReference>
<dbReference type="InterPro" id="IPR039259">
    <property type="entry name" value="Protein_maelstrom"/>
</dbReference>
<reference evidence="11 12" key="1">
    <citation type="submission" date="2017-12" db="EMBL/GenBank/DDBJ databases">
        <title>Hemimetabolous genomes reveal molecular basis of termite eusociality.</title>
        <authorList>
            <person name="Harrison M.C."/>
            <person name="Jongepier E."/>
            <person name="Robertson H.M."/>
            <person name="Arning N."/>
            <person name="Bitard-Feildel T."/>
            <person name="Chao H."/>
            <person name="Childers C.P."/>
            <person name="Dinh H."/>
            <person name="Doddapaneni H."/>
            <person name="Dugan S."/>
            <person name="Gowin J."/>
            <person name="Greiner C."/>
            <person name="Han Y."/>
            <person name="Hu H."/>
            <person name="Hughes D.S.T."/>
            <person name="Huylmans A.-K."/>
            <person name="Kemena C."/>
            <person name="Kremer L.P.M."/>
            <person name="Lee S.L."/>
            <person name="Lopez-Ezquerra A."/>
            <person name="Mallet L."/>
            <person name="Monroy-Kuhn J.M."/>
            <person name="Moser A."/>
            <person name="Murali S.C."/>
            <person name="Muzny D.M."/>
            <person name="Otani S."/>
            <person name="Piulachs M.-D."/>
            <person name="Poelchau M."/>
            <person name="Qu J."/>
            <person name="Schaub F."/>
            <person name="Wada-Katsumata A."/>
            <person name="Worley K.C."/>
            <person name="Xie Q."/>
            <person name="Ylla G."/>
            <person name="Poulsen M."/>
            <person name="Gibbs R.A."/>
            <person name="Schal C."/>
            <person name="Richards S."/>
            <person name="Belles X."/>
            <person name="Korb J."/>
            <person name="Bornberg-Bauer E."/>
        </authorList>
    </citation>
    <scope>NUCLEOTIDE SEQUENCE [LARGE SCALE GENOMIC DNA]</scope>
    <source>
        <tissue evidence="11">Whole body</tissue>
    </source>
</reference>
<protein>
    <recommendedName>
        <fullName evidence="10">Maelstrom domain-containing protein</fullName>
    </recommendedName>
</protein>
<keyword evidence="12" id="KW-1185">Reference proteome</keyword>
<dbReference type="GO" id="GO:0060964">
    <property type="term" value="P:regulation of miRNA-mediated gene silencing"/>
    <property type="evidence" value="ECO:0007669"/>
    <property type="project" value="InterPro"/>
</dbReference>
<dbReference type="InParanoid" id="A0A2J7Q6J3"/>
<evidence type="ECO:0000313" key="12">
    <source>
        <dbReference type="Proteomes" id="UP000235965"/>
    </source>
</evidence>
<dbReference type="Proteomes" id="UP000235965">
    <property type="component" value="Unassembled WGS sequence"/>
</dbReference>
<keyword evidence="8" id="KW-0539">Nucleus</keyword>
<evidence type="ECO:0000256" key="2">
    <source>
        <dbReference type="ARBA" id="ARBA00004496"/>
    </source>
</evidence>
<keyword evidence="4" id="KW-0963">Cytoplasm</keyword>
<dbReference type="Pfam" id="PF13017">
    <property type="entry name" value="Maelstrom"/>
    <property type="match status" value="1"/>
</dbReference>
<accession>A0A2J7Q6J3</accession>
<comment type="similarity">
    <text evidence="3">Belongs to the maelstrom family.</text>
</comment>
<comment type="caution">
    <text evidence="11">The sequence shown here is derived from an EMBL/GenBank/DDBJ whole genome shotgun (WGS) entry which is preliminary data.</text>
</comment>
<name>A0A2J7Q6J3_9NEOP</name>
<dbReference type="GO" id="GO:0030154">
    <property type="term" value="P:cell differentiation"/>
    <property type="evidence" value="ECO:0007669"/>
    <property type="project" value="UniProtKB-KW"/>
</dbReference>
<evidence type="ECO:0000256" key="3">
    <source>
        <dbReference type="ARBA" id="ARBA00007057"/>
    </source>
</evidence>
<dbReference type="PANTHER" id="PTHR21358:SF4">
    <property type="entry name" value="PROTEIN MAELSTROM HOMOLOG"/>
    <property type="match status" value="1"/>
</dbReference>
<evidence type="ECO:0000256" key="5">
    <source>
        <dbReference type="ARBA" id="ARBA00022782"/>
    </source>
</evidence>
<dbReference type="EMBL" id="NEVH01017472">
    <property type="protein sequence ID" value="PNF24196.1"/>
    <property type="molecule type" value="Genomic_DNA"/>
</dbReference>
<evidence type="ECO:0000256" key="6">
    <source>
        <dbReference type="ARBA" id="ARBA00023125"/>
    </source>
</evidence>
<dbReference type="GO" id="GO:0045892">
    <property type="term" value="P:negative regulation of DNA-templated transcription"/>
    <property type="evidence" value="ECO:0007669"/>
    <property type="project" value="TreeGrafter"/>
</dbReference>
<gene>
    <name evidence="11" type="ORF">B7P43_G16280</name>
</gene>
<proteinExistence type="inferred from homology"/>
<dbReference type="GO" id="GO:0005634">
    <property type="term" value="C:nucleus"/>
    <property type="evidence" value="ECO:0007669"/>
    <property type="project" value="UniProtKB-SubCell"/>
</dbReference>
<evidence type="ECO:0000256" key="1">
    <source>
        <dbReference type="ARBA" id="ARBA00004123"/>
    </source>
</evidence>
<sequence length="443" mass="51336">MQQTEKESSVDGFLCFLLHIKKQVQERDAAFITEMEAFYDHMKPEERWAYEEQARNRKKNLSHVESKNQFTPRRRYCVRIERVLNWANRQTRMMQEIEETVRSLKHQKSLKTHLFHLVHVNHYCKDSSGRYLGCEIALAEFSFVDGVRKTFHSFINPGEIPVGYAYLATKRATKTHLIPLPPDAFGSVSDQLEILNKIRLFLIGEDRDKTKLPPLYTRPRDINAVKSILWQLNESVGPHMNSWRDRFRVYPVCKLFHELRNGTLGIPSEVILQPNFLAEDKLIDDSLEFTEGISCDFHEEADAMRHCSLSYVQRWSFLIMKECCGFLKIDTIPGKHSTLITRLVNEAKAMYLGSWIRGWNPNSNRHDMPSSGSLSGQPLSLKKKGEGEEEEEGALLQKQSTPQWLKPRVPLEPLRRPRAISVALKLMYPFAVIEVESGDVILH</sequence>
<keyword evidence="5" id="KW-0221">Differentiation</keyword>
<comment type="subcellular location">
    <subcellularLocation>
        <location evidence="2">Cytoplasm</location>
    </subcellularLocation>
    <subcellularLocation>
        <location evidence="1">Nucleus</location>
    </subcellularLocation>
</comment>
<feature type="region of interest" description="Disordered" evidence="9">
    <location>
        <begin position="366"/>
        <end position="400"/>
    </location>
</feature>
<evidence type="ECO:0000256" key="7">
    <source>
        <dbReference type="ARBA" id="ARBA00023158"/>
    </source>
</evidence>
<dbReference type="AlphaFoldDB" id="A0A2J7Q6J3"/>
<dbReference type="PANTHER" id="PTHR21358">
    <property type="entry name" value="PROTEIN MAELSTROM HOMOLOG"/>
    <property type="match status" value="1"/>
</dbReference>
<keyword evidence="7" id="KW-0943">RNA-mediated gene silencing</keyword>
<dbReference type="STRING" id="105785.A0A2J7Q6J3"/>
<dbReference type="GO" id="GO:0007283">
    <property type="term" value="P:spermatogenesis"/>
    <property type="evidence" value="ECO:0007669"/>
    <property type="project" value="TreeGrafter"/>
</dbReference>
<evidence type="ECO:0000259" key="10">
    <source>
        <dbReference type="Pfam" id="PF13017"/>
    </source>
</evidence>
<dbReference type="OrthoDB" id="24555at2759"/>
<dbReference type="GO" id="GO:0043186">
    <property type="term" value="C:P granule"/>
    <property type="evidence" value="ECO:0007669"/>
    <property type="project" value="TreeGrafter"/>
</dbReference>
<dbReference type="GO" id="GO:0034587">
    <property type="term" value="P:piRNA processing"/>
    <property type="evidence" value="ECO:0007669"/>
    <property type="project" value="TreeGrafter"/>
</dbReference>
<feature type="compositionally biased region" description="Low complexity" evidence="9">
    <location>
        <begin position="369"/>
        <end position="380"/>
    </location>
</feature>
<dbReference type="InterPro" id="IPR024970">
    <property type="entry name" value="Maelstrom"/>
</dbReference>